<keyword evidence="3" id="KW-1185">Reference proteome</keyword>
<evidence type="ECO:0000256" key="1">
    <source>
        <dbReference type="SAM" id="Phobius"/>
    </source>
</evidence>
<name>A0ABS0Y7H3_9HYPH</name>
<feature type="transmembrane region" description="Helical" evidence="1">
    <location>
        <begin position="134"/>
        <end position="157"/>
    </location>
</feature>
<evidence type="ECO:0000313" key="2">
    <source>
        <dbReference type="EMBL" id="MBJ6128239.1"/>
    </source>
</evidence>
<dbReference type="Proteomes" id="UP000620670">
    <property type="component" value="Unassembled WGS sequence"/>
</dbReference>
<feature type="transmembrane region" description="Helical" evidence="1">
    <location>
        <begin position="95"/>
        <end position="114"/>
    </location>
</feature>
<protein>
    <submittedName>
        <fullName evidence="2">Uncharacterized protein</fullName>
    </submittedName>
</protein>
<dbReference type="RefSeq" id="WP_199051511.1">
    <property type="nucleotide sequence ID" value="NZ_JAELXT010000043.1"/>
</dbReference>
<accession>A0ABS0Y7H3</accession>
<sequence>MTTRATHAAPGRPSGIARSWHAALRRYLIAIALGNLAWEFAHMPLYTLWTTGSWAEIAFAAVHCTGGDILIALSSLTIALLTVGTGAWPAERFRTVAALTVAFGLAYTTFSEWLNIVVRAAWAYSDLMPVFPVLGFHVGLSPLLQWIVVPLAAFAWAARNGNERHPVEPLRAV</sequence>
<keyword evidence="1" id="KW-0472">Membrane</keyword>
<evidence type="ECO:0000313" key="3">
    <source>
        <dbReference type="Proteomes" id="UP000620670"/>
    </source>
</evidence>
<comment type="caution">
    <text evidence="2">The sequence shown here is derived from an EMBL/GenBank/DDBJ whole genome shotgun (WGS) entry which is preliminary data.</text>
</comment>
<feature type="transmembrane region" description="Helical" evidence="1">
    <location>
        <begin position="27"/>
        <end position="49"/>
    </location>
</feature>
<feature type="transmembrane region" description="Helical" evidence="1">
    <location>
        <begin position="69"/>
        <end position="88"/>
    </location>
</feature>
<organism evidence="2 3">
    <name type="scientific">Microvirga splendida</name>
    <dbReference type="NCBI Taxonomy" id="2795727"/>
    <lineage>
        <taxon>Bacteria</taxon>
        <taxon>Pseudomonadati</taxon>
        <taxon>Pseudomonadota</taxon>
        <taxon>Alphaproteobacteria</taxon>
        <taxon>Hyphomicrobiales</taxon>
        <taxon>Methylobacteriaceae</taxon>
        <taxon>Microvirga</taxon>
    </lineage>
</organism>
<proteinExistence type="predicted"/>
<gene>
    <name evidence="2" type="ORF">JAO75_22825</name>
</gene>
<keyword evidence="1" id="KW-0812">Transmembrane</keyword>
<reference evidence="3" key="1">
    <citation type="submission" date="2020-12" db="EMBL/GenBank/DDBJ databases">
        <title>Hymenobacter sp.</title>
        <authorList>
            <person name="Kim M.K."/>
        </authorList>
    </citation>
    <scope>NUCLEOTIDE SEQUENCE [LARGE SCALE GENOMIC DNA]</scope>
    <source>
        <strain evidence="3">BT325</strain>
    </source>
</reference>
<keyword evidence="1" id="KW-1133">Transmembrane helix</keyword>
<dbReference type="EMBL" id="JAELXT010000043">
    <property type="protein sequence ID" value="MBJ6128239.1"/>
    <property type="molecule type" value="Genomic_DNA"/>
</dbReference>